<evidence type="ECO:0000313" key="1">
    <source>
        <dbReference type="EMBL" id="CAK0904142.1"/>
    </source>
</evidence>
<gene>
    <name evidence="1" type="ORF">PCOR1329_LOCUS80259</name>
</gene>
<dbReference type="Proteomes" id="UP001189429">
    <property type="component" value="Unassembled WGS sequence"/>
</dbReference>
<keyword evidence="2" id="KW-1185">Reference proteome</keyword>
<organism evidence="1 2">
    <name type="scientific">Prorocentrum cordatum</name>
    <dbReference type="NCBI Taxonomy" id="2364126"/>
    <lineage>
        <taxon>Eukaryota</taxon>
        <taxon>Sar</taxon>
        <taxon>Alveolata</taxon>
        <taxon>Dinophyceae</taxon>
        <taxon>Prorocentrales</taxon>
        <taxon>Prorocentraceae</taxon>
        <taxon>Prorocentrum</taxon>
    </lineage>
</organism>
<proteinExistence type="predicted"/>
<reference evidence="1" key="1">
    <citation type="submission" date="2023-10" db="EMBL/GenBank/DDBJ databases">
        <authorList>
            <person name="Chen Y."/>
            <person name="Shah S."/>
            <person name="Dougan E. K."/>
            <person name="Thang M."/>
            <person name="Chan C."/>
        </authorList>
    </citation>
    <scope>NUCLEOTIDE SEQUENCE [LARGE SCALE GENOMIC DNA]</scope>
</reference>
<name>A0ABN9XVQ1_9DINO</name>
<evidence type="ECO:0000313" key="2">
    <source>
        <dbReference type="Proteomes" id="UP001189429"/>
    </source>
</evidence>
<dbReference type="EMBL" id="CAUYUJ010021359">
    <property type="protein sequence ID" value="CAK0904142.1"/>
    <property type="molecule type" value="Genomic_DNA"/>
</dbReference>
<accession>A0ABN9XVQ1</accession>
<protein>
    <submittedName>
        <fullName evidence="1">Uncharacterized protein</fullName>
    </submittedName>
</protein>
<comment type="caution">
    <text evidence="1">The sequence shown here is derived from an EMBL/GenBank/DDBJ whole genome shotgun (WGS) entry which is preliminary data.</text>
</comment>
<sequence length="144" mass="14855">MWGELAAMAAGLTQSYLASCPRCPEHHCPDCNCGRCPSIPACPACLGAPATPAAAPEVQLEVGLPWSWGVALLAIGCLAGACGAESVATVWRTCECRRRRDGDAGGDEPATGSELRLGVRALQWGGRAVAPEAARRELKGVLGD</sequence>